<dbReference type="GO" id="GO:0006012">
    <property type="term" value="P:galactose metabolic process"/>
    <property type="evidence" value="ECO:0007669"/>
    <property type="project" value="UniProtKB-UniPathway"/>
</dbReference>
<comment type="pathway">
    <text evidence="3 7">Carbohydrate metabolism; galactose metabolism.</text>
</comment>
<name>A0A7S0CSF7_9EUKA</name>
<dbReference type="GO" id="GO:0005829">
    <property type="term" value="C:cytosol"/>
    <property type="evidence" value="ECO:0007669"/>
    <property type="project" value="TreeGrafter"/>
</dbReference>
<sequence length="363" mass="39898">MESKSKHILVTGGAGYIGSHTTVVLLQRGFKVTIVDNLDNSNEIALQRVEKITGKKPVFVKLDICDSVGLEKFFKQSPKFDACIHFAGLKAVGESVRKPMRYYSNNLVGTLYLLNLLEKYGCPKIIFSSSATVYGDPHKLPITEDFPLQPTNPYGQTKAMIEEMLKDVAKGDSGKNWKVIILRYFNPIGAHPSGQIGEDPLGIPNNLMPYIAQVAVGRRKELTIFGDDYDTKDGTGVRDYIHVVDLAKGHAAALEQGIFGKAMETNYEVYNLGSGKGISVMEMVKGMSKACGKPIPYKIGPRRAGDVAANYADPSKANKQLLWKCELGVNDMCADTWTWQSSNPKGYATTGETKKDESLIVFK</sequence>
<dbReference type="PANTHER" id="PTHR43725">
    <property type="entry name" value="UDP-GLUCOSE 4-EPIMERASE"/>
    <property type="match status" value="1"/>
</dbReference>
<evidence type="ECO:0000313" key="9">
    <source>
        <dbReference type="EMBL" id="CAD8432728.1"/>
    </source>
</evidence>
<dbReference type="InterPro" id="IPR036291">
    <property type="entry name" value="NAD(P)-bd_dom_sf"/>
</dbReference>
<keyword evidence="5 7" id="KW-0520">NAD</keyword>
<dbReference type="Gene3D" id="3.90.25.10">
    <property type="entry name" value="UDP-galactose 4-epimerase, domain 1"/>
    <property type="match status" value="1"/>
</dbReference>
<keyword evidence="7" id="KW-0119">Carbohydrate metabolism</keyword>
<comment type="catalytic activity">
    <reaction evidence="1 7">
        <text>UDP-alpha-D-glucose = UDP-alpha-D-galactose</text>
        <dbReference type="Rhea" id="RHEA:22168"/>
        <dbReference type="ChEBI" id="CHEBI:58885"/>
        <dbReference type="ChEBI" id="CHEBI:66914"/>
        <dbReference type="EC" id="5.1.3.2"/>
    </reaction>
</comment>
<dbReference type="InterPro" id="IPR016040">
    <property type="entry name" value="NAD(P)-bd_dom"/>
</dbReference>
<evidence type="ECO:0000256" key="3">
    <source>
        <dbReference type="ARBA" id="ARBA00004947"/>
    </source>
</evidence>
<evidence type="ECO:0000259" key="8">
    <source>
        <dbReference type="Pfam" id="PF16363"/>
    </source>
</evidence>
<dbReference type="NCBIfam" id="NF007956">
    <property type="entry name" value="PRK10675.1"/>
    <property type="match status" value="1"/>
</dbReference>
<organism evidence="9">
    <name type="scientific">Amorphochlora amoebiformis</name>
    <dbReference type="NCBI Taxonomy" id="1561963"/>
    <lineage>
        <taxon>Eukaryota</taxon>
        <taxon>Sar</taxon>
        <taxon>Rhizaria</taxon>
        <taxon>Cercozoa</taxon>
        <taxon>Chlorarachniophyceae</taxon>
        <taxon>Amorphochlora</taxon>
    </lineage>
</organism>
<dbReference type="Pfam" id="PF16363">
    <property type="entry name" value="GDP_Man_Dehyd"/>
    <property type="match status" value="1"/>
</dbReference>
<evidence type="ECO:0000256" key="7">
    <source>
        <dbReference type="RuleBase" id="RU366046"/>
    </source>
</evidence>
<evidence type="ECO:0000256" key="6">
    <source>
        <dbReference type="ARBA" id="ARBA00023235"/>
    </source>
</evidence>
<dbReference type="PANTHER" id="PTHR43725:SF47">
    <property type="entry name" value="UDP-GLUCOSE 4-EPIMERASE"/>
    <property type="match status" value="1"/>
</dbReference>
<dbReference type="NCBIfam" id="TIGR01179">
    <property type="entry name" value="galE"/>
    <property type="match status" value="1"/>
</dbReference>
<comment type="cofactor">
    <cofactor evidence="2 7">
        <name>NAD(+)</name>
        <dbReference type="ChEBI" id="CHEBI:57540"/>
    </cofactor>
</comment>
<evidence type="ECO:0000256" key="1">
    <source>
        <dbReference type="ARBA" id="ARBA00000083"/>
    </source>
</evidence>
<dbReference type="EC" id="5.1.3.2" evidence="4 7"/>
<dbReference type="CDD" id="cd05247">
    <property type="entry name" value="UDP_G4E_1_SDR_e"/>
    <property type="match status" value="1"/>
</dbReference>
<gene>
    <name evidence="9" type="ORF">LAMO00422_LOCUS2258</name>
</gene>
<protein>
    <recommendedName>
        <fullName evidence="4 7">UDP-glucose 4-epimerase</fullName>
        <ecNumber evidence="4 7">5.1.3.2</ecNumber>
    </recommendedName>
</protein>
<dbReference type="SUPFAM" id="SSF51735">
    <property type="entry name" value="NAD(P)-binding Rossmann-fold domains"/>
    <property type="match status" value="1"/>
</dbReference>
<dbReference type="PRINTS" id="PR01713">
    <property type="entry name" value="NUCEPIMERASE"/>
</dbReference>
<keyword evidence="6 7" id="KW-0413">Isomerase</keyword>
<evidence type="ECO:0000256" key="2">
    <source>
        <dbReference type="ARBA" id="ARBA00001911"/>
    </source>
</evidence>
<comment type="subunit">
    <text evidence="7">Homodimer.</text>
</comment>
<feature type="domain" description="NAD(P)-binding" evidence="8">
    <location>
        <begin position="9"/>
        <end position="336"/>
    </location>
</feature>
<evidence type="ECO:0000256" key="5">
    <source>
        <dbReference type="ARBA" id="ARBA00023027"/>
    </source>
</evidence>
<dbReference type="Gene3D" id="3.40.50.720">
    <property type="entry name" value="NAD(P)-binding Rossmann-like Domain"/>
    <property type="match status" value="1"/>
</dbReference>
<dbReference type="GO" id="GO:0003978">
    <property type="term" value="F:UDP-glucose 4-epimerase activity"/>
    <property type="evidence" value="ECO:0007669"/>
    <property type="project" value="UniProtKB-UniRule"/>
</dbReference>
<comment type="similarity">
    <text evidence="7">Belongs to the NAD(P)-dependent epimerase/dehydratase family.</text>
</comment>
<reference evidence="9" key="1">
    <citation type="submission" date="2021-01" db="EMBL/GenBank/DDBJ databases">
        <authorList>
            <person name="Corre E."/>
            <person name="Pelletier E."/>
            <person name="Niang G."/>
            <person name="Scheremetjew M."/>
            <person name="Finn R."/>
            <person name="Kale V."/>
            <person name="Holt S."/>
            <person name="Cochrane G."/>
            <person name="Meng A."/>
            <person name="Brown T."/>
            <person name="Cohen L."/>
        </authorList>
    </citation>
    <scope>NUCLEOTIDE SEQUENCE</scope>
    <source>
        <strain evidence="9">CCMP2058</strain>
    </source>
</reference>
<proteinExistence type="inferred from homology"/>
<dbReference type="InterPro" id="IPR005886">
    <property type="entry name" value="UDP_G4E"/>
</dbReference>
<evidence type="ECO:0000256" key="4">
    <source>
        <dbReference type="ARBA" id="ARBA00013189"/>
    </source>
</evidence>
<dbReference type="UniPathway" id="UPA00214"/>
<dbReference type="EMBL" id="HBEM01003240">
    <property type="protein sequence ID" value="CAD8432728.1"/>
    <property type="molecule type" value="Transcribed_RNA"/>
</dbReference>
<accession>A0A7S0CSF7</accession>
<dbReference type="AlphaFoldDB" id="A0A7S0CSF7"/>